<sequence>MRGVDDCMEHDVICKELIHDARKERKDIHVIAIDFKDAFSSVPTEYAIEALREIGIPNELVNTINELYIYMTTKFRIGNRTTNEISGKMGFKQGCPLSPLFFFPHITTTLE</sequence>
<dbReference type="InParanoid" id="A2EB34"/>
<dbReference type="GO" id="GO:0003964">
    <property type="term" value="F:RNA-directed DNA polymerase activity"/>
    <property type="evidence" value="ECO:0007669"/>
    <property type="project" value="UniProtKB-KW"/>
</dbReference>
<dbReference type="InterPro" id="IPR000477">
    <property type="entry name" value="RT_dom"/>
</dbReference>
<evidence type="ECO:0000313" key="3">
    <source>
        <dbReference type="Proteomes" id="UP000001542"/>
    </source>
</evidence>
<dbReference type="VEuPathDB" id="TrichDB:TVAGG3_0397570"/>
<keyword evidence="2" id="KW-0695">RNA-directed DNA polymerase</keyword>
<keyword evidence="2" id="KW-0808">Transferase</keyword>
<dbReference type="RefSeq" id="XP_001322397.1">
    <property type="nucleotide sequence ID" value="XM_001322362.1"/>
</dbReference>
<dbReference type="AlphaFoldDB" id="A2EB34"/>
<dbReference type="KEGG" id="tva:4768107"/>
<dbReference type="PANTHER" id="PTHR19446">
    <property type="entry name" value="REVERSE TRANSCRIPTASES"/>
    <property type="match status" value="1"/>
</dbReference>
<evidence type="ECO:0000259" key="1">
    <source>
        <dbReference type="PROSITE" id="PS50878"/>
    </source>
</evidence>
<evidence type="ECO:0000313" key="2">
    <source>
        <dbReference type="EMBL" id="EAY10174.1"/>
    </source>
</evidence>
<dbReference type="Proteomes" id="UP000001542">
    <property type="component" value="Unassembled WGS sequence"/>
</dbReference>
<feature type="domain" description="Reverse transcriptase" evidence="1">
    <location>
        <begin position="1"/>
        <end position="111"/>
    </location>
</feature>
<accession>A2EB34</accession>
<reference evidence="2" key="2">
    <citation type="journal article" date="2007" name="Science">
        <title>Draft genome sequence of the sexually transmitted pathogen Trichomonas vaginalis.</title>
        <authorList>
            <person name="Carlton J.M."/>
            <person name="Hirt R.P."/>
            <person name="Silva J.C."/>
            <person name="Delcher A.L."/>
            <person name="Schatz M."/>
            <person name="Zhao Q."/>
            <person name="Wortman J.R."/>
            <person name="Bidwell S.L."/>
            <person name="Alsmark U.C.M."/>
            <person name="Besteiro S."/>
            <person name="Sicheritz-Ponten T."/>
            <person name="Noel C.J."/>
            <person name="Dacks J.B."/>
            <person name="Foster P.G."/>
            <person name="Simillion C."/>
            <person name="Van de Peer Y."/>
            <person name="Miranda-Saavedra D."/>
            <person name="Barton G.J."/>
            <person name="Westrop G.D."/>
            <person name="Mueller S."/>
            <person name="Dessi D."/>
            <person name="Fiori P.L."/>
            <person name="Ren Q."/>
            <person name="Paulsen I."/>
            <person name="Zhang H."/>
            <person name="Bastida-Corcuera F.D."/>
            <person name="Simoes-Barbosa A."/>
            <person name="Brown M.T."/>
            <person name="Hayes R.D."/>
            <person name="Mukherjee M."/>
            <person name="Okumura C.Y."/>
            <person name="Schneider R."/>
            <person name="Smith A.J."/>
            <person name="Vanacova S."/>
            <person name="Villalvazo M."/>
            <person name="Haas B.J."/>
            <person name="Pertea M."/>
            <person name="Feldblyum T.V."/>
            <person name="Utterback T.R."/>
            <person name="Shu C.L."/>
            <person name="Osoegawa K."/>
            <person name="de Jong P.J."/>
            <person name="Hrdy I."/>
            <person name="Horvathova L."/>
            <person name="Zubacova Z."/>
            <person name="Dolezal P."/>
            <person name="Malik S.B."/>
            <person name="Logsdon J.M. Jr."/>
            <person name="Henze K."/>
            <person name="Gupta A."/>
            <person name="Wang C.C."/>
            <person name="Dunne R.L."/>
            <person name="Upcroft J.A."/>
            <person name="Upcroft P."/>
            <person name="White O."/>
            <person name="Salzberg S.L."/>
            <person name="Tang P."/>
            <person name="Chiu C.-H."/>
            <person name="Lee Y.-S."/>
            <person name="Embley T.M."/>
            <person name="Coombs G.H."/>
            <person name="Mottram J.C."/>
            <person name="Tachezy J."/>
            <person name="Fraser-Liggett C.M."/>
            <person name="Johnson P.J."/>
        </authorList>
    </citation>
    <scope>NUCLEOTIDE SEQUENCE [LARGE SCALE GENOMIC DNA]</scope>
    <source>
        <strain evidence="2">G3</strain>
    </source>
</reference>
<gene>
    <name evidence="2" type="ORF">TVAG_088900</name>
</gene>
<reference evidence="2" key="1">
    <citation type="submission" date="2006-10" db="EMBL/GenBank/DDBJ databases">
        <authorList>
            <person name="Amadeo P."/>
            <person name="Zhao Q."/>
            <person name="Wortman J."/>
            <person name="Fraser-Liggett C."/>
            <person name="Carlton J."/>
        </authorList>
    </citation>
    <scope>NUCLEOTIDE SEQUENCE</scope>
    <source>
        <strain evidence="2">G3</strain>
    </source>
</reference>
<dbReference type="STRING" id="5722.A2EB34"/>
<dbReference type="VEuPathDB" id="TrichDB:TVAG_088900"/>
<proteinExistence type="predicted"/>
<dbReference type="SMR" id="A2EB34"/>
<name>A2EB34_TRIV3</name>
<dbReference type="PROSITE" id="PS50878">
    <property type="entry name" value="RT_POL"/>
    <property type="match status" value="1"/>
</dbReference>
<dbReference type="EMBL" id="DS113343">
    <property type="protein sequence ID" value="EAY10174.1"/>
    <property type="molecule type" value="Genomic_DNA"/>
</dbReference>
<protein>
    <submittedName>
        <fullName evidence="2">Reverse transcriptase, putative</fullName>
    </submittedName>
</protein>
<keyword evidence="3" id="KW-1185">Reference proteome</keyword>
<dbReference type="Pfam" id="PF00078">
    <property type="entry name" value="RVT_1"/>
    <property type="match status" value="1"/>
</dbReference>
<organism evidence="2 3">
    <name type="scientific">Trichomonas vaginalis (strain ATCC PRA-98 / G3)</name>
    <dbReference type="NCBI Taxonomy" id="412133"/>
    <lineage>
        <taxon>Eukaryota</taxon>
        <taxon>Metamonada</taxon>
        <taxon>Parabasalia</taxon>
        <taxon>Trichomonadida</taxon>
        <taxon>Trichomonadidae</taxon>
        <taxon>Trichomonas</taxon>
    </lineage>
</organism>
<dbReference type="OrthoDB" id="6745707at2759"/>
<keyword evidence="2" id="KW-0548">Nucleotidyltransferase</keyword>